<protein>
    <submittedName>
        <fullName evidence="1">Uncharacterized protein</fullName>
    </submittedName>
</protein>
<evidence type="ECO:0000313" key="2">
    <source>
        <dbReference type="Proteomes" id="UP001279734"/>
    </source>
</evidence>
<sequence length="137" mass="15374">MVFRPSSGFCCFGTYGVMHTAVNLRQFCCSLEPASCKIWLVQCELGVGLLACCSRSWATSLEPSRFARMLYCRLRLLPVDLMHCAGFETKLCLFGDQYWSLFWDVASRSYAETGPGCTVSVLGRSCWWQNSLMLHGG</sequence>
<dbReference type="EMBL" id="BSYO01000021">
    <property type="protein sequence ID" value="GMH19824.1"/>
    <property type="molecule type" value="Genomic_DNA"/>
</dbReference>
<keyword evidence="2" id="KW-1185">Reference proteome</keyword>
<gene>
    <name evidence="1" type="ORF">Nepgr_021665</name>
</gene>
<proteinExistence type="predicted"/>
<name>A0AAD3SZ32_NEPGR</name>
<evidence type="ECO:0000313" key="1">
    <source>
        <dbReference type="EMBL" id="GMH19824.1"/>
    </source>
</evidence>
<accession>A0AAD3SZ32</accession>
<dbReference type="Proteomes" id="UP001279734">
    <property type="component" value="Unassembled WGS sequence"/>
</dbReference>
<dbReference type="AlphaFoldDB" id="A0AAD3SZ32"/>
<organism evidence="1 2">
    <name type="scientific">Nepenthes gracilis</name>
    <name type="common">Slender pitcher plant</name>
    <dbReference type="NCBI Taxonomy" id="150966"/>
    <lineage>
        <taxon>Eukaryota</taxon>
        <taxon>Viridiplantae</taxon>
        <taxon>Streptophyta</taxon>
        <taxon>Embryophyta</taxon>
        <taxon>Tracheophyta</taxon>
        <taxon>Spermatophyta</taxon>
        <taxon>Magnoliopsida</taxon>
        <taxon>eudicotyledons</taxon>
        <taxon>Gunneridae</taxon>
        <taxon>Pentapetalae</taxon>
        <taxon>Caryophyllales</taxon>
        <taxon>Nepenthaceae</taxon>
        <taxon>Nepenthes</taxon>
    </lineage>
</organism>
<comment type="caution">
    <text evidence="1">The sequence shown here is derived from an EMBL/GenBank/DDBJ whole genome shotgun (WGS) entry which is preliminary data.</text>
</comment>
<reference evidence="1" key="1">
    <citation type="submission" date="2023-05" db="EMBL/GenBank/DDBJ databases">
        <title>Nepenthes gracilis genome sequencing.</title>
        <authorList>
            <person name="Fukushima K."/>
        </authorList>
    </citation>
    <scope>NUCLEOTIDE SEQUENCE</scope>
    <source>
        <strain evidence="1">SING2019-196</strain>
    </source>
</reference>